<keyword evidence="2" id="KW-0547">Nucleotide-binding</keyword>
<evidence type="ECO:0000259" key="5">
    <source>
        <dbReference type="PROSITE" id="PS50893"/>
    </source>
</evidence>
<dbReference type="InterPro" id="IPR003593">
    <property type="entry name" value="AAA+_ATPase"/>
</dbReference>
<evidence type="ECO:0000256" key="3">
    <source>
        <dbReference type="ARBA" id="ARBA00022840"/>
    </source>
</evidence>
<dbReference type="PANTHER" id="PTHR42781">
    <property type="entry name" value="SPERMIDINE/PUTRESCINE IMPORT ATP-BINDING PROTEIN POTA"/>
    <property type="match status" value="1"/>
</dbReference>
<dbReference type="InterPro" id="IPR003439">
    <property type="entry name" value="ABC_transporter-like_ATP-bd"/>
</dbReference>
<feature type="domain" description="ABC transporter" evidence="5">
    <location>
        <begin position="2"/>
        <end position="244"/>
    </location>
</feature>
<keyword evidence="1" id="KW-0813">Transport</keyword>
<comment type="caution">
    <text evidence="6">The sequence shown here is derived from an EMBL/GenBank/DDBJ whole genome shotgun (WGS) entry which is preliminary data.</text>
</comment>
<gene>
    <name evidence="6" type="ORF">Megvenef_00220</name>
</gene>
<proteinExistence type="predicted"/>
<dbReference type="InterPro" id="IPR050093">
    <property type="entry name" value="ABC_SmlMolc_Importer"/>
</dbReference>
<dbReference type="SMART" id="SM00382">
    <property type="entry name" value="AAA"/>
    <property type="match status" value="1"/>
</dbReference>
<protein>
    <submittedName>
        <fullName evidence="6">ABC transporter ATP-binding protein</fullName>
    </submittedName>
</protein>
<dbReference type="Gene3D" id="3.40.50.300">
    <property type="entry name" value="P-loop containing nucleotide triphosphate hydrolases"/>
    <property type="match status" value="1"/>
</dbReference>
<dbReference type="EMBL" id="JARJFB010000008">
    <property type="protein sequence ID" value="MEA0970262.1"/>
    <property type="molecule type" value="Genomic_DNA"/>
</dbReference>
<accession>A0ABU5NAR0</accession>
<dbReference type="InterPro" id="IPR027417">
    <property type="entry name" value="P-loop_NTPase"/>
</dbReference>
<dbReference type="SUPFAM" id="SSF52540">
    <property type="entry name" value="P-loop containing nucleoside triphosphate hydrolases"/>
    <property type="match status" value="1"/>
</dbReference>
<dbReference type="Proteomes" id="UP001291687">
    <property type="component" value="Unassembled WGS sequence"/>
</dbReference>
<dbReference type="PANTHER" id="PTHR42781:SF4">
    <property type="entry name" value="SPERMIDINE_PUTRESCINE IMPORT ATP-BINDING PROTEIN POTA"/>
    <property type="match status" value="1"/>
</dbReference>
<dbReference type="RefSeq" id="WP_322776164.1">
    <property type="nucleotide sequence ID" value="NZ_JARJFB010000008.1"/>
</dbReference>
<reference evidence="6 7" key="1">
    <citation type="submission" date="2023-03" db="EMBL/GenBank/DDBJ databases">
        <title>Host association and intracellularity evolved multiple times independently in the Rickettsiales.</title>
        <authorList>
            <person name="Castelli M."/>
            <person name="Nardi T."/>
            <person name="Gammuto L."/>
            <person name="Bellinzona G."/>
            <person name="Sabaneyeva E."/>
            <person name="Potekhin A."/>
            <person name="Serra V."/>
            <person name="Petroni G."/>
            <person name="Sassera D."/>
        </authorList>
    </citation>
    <scope>NUCLEOTIDE SEQUENCE [LARGE SCALE GENOMIC DNA]</scope>
    <source>
        <strain evidence="6 7">Sr 2-6</strain>
    </source>
</reference>
<dbReference type="Pfam" id="PF00005">
    <property type="entry name" value="ABC_tran"/>
    <property type="match status" value="1"/>
</dbReference>
<sequence length="250" mass="27653">MLELHNITKFFLQNTEPTLKSINLKVGEGEYCVILGSNGSGKSTLLKVISGEYQADSGVVILNGKNVTKHPLHTRAKEIGSVAQDVNKGTIDDMTLLENISLSKMRGRSAKYKFFTNKTDEIVKDIKLLGLDLEKYINTNISSLSGGQRQSIASLMAMSPKPKLLLLDEHTSALDPRSKEKIMSFTDSYIKNHNITTIMITHSIADAIRYGNRLIVMHHGVIEYDVSGTEKSKLTEQTILDILHKIGGPL</sequence>
<name>A0ABU5NAR0_9RICK</name>
<keyword evidence="7" id="KW-1185">Reference proteome</keyword>
<organism evidence="6 7">
    <name type="scientific">Candidatus Megaera venefica</name>
    <dbReference type="NCBI Taxonomy" id="2055910"/>
    <lineage>
        <taxon>Bacteria</taxon>
        <taxon>Pseudomonadati</taxon>
        <taxon>Pseudomonadota</taxon>
        <taxon>Alphaproteobacteria</taxon>
        <taxon>Rickettsiales</taxon>
        <taxon>Rickettsiaceae</taxon>
        <taxon>Candidatus Megaera</taxon>
    </lineage>
</organism>
<comment type="function">
    <text evidence="4">Part of an ABC transporter complex. Transmembrane domains (TMD) form a pore in the inner membrane and the ATP-binding domain (NBD) is responsible for energy generation.</text>
</comment>
<dbReference type="PROSITE" id="PS50893">
    <property type="entry name" value="ABC_TRANSPORTER_2"/>
    <property type="match status" value="1"/>
</dbReference>
<keyword evidence="3 6" id="KW-0067">ATP-binding</keyword>
<evidence type="ECO:0000313" key="6">
    <source>
        <dbReference type="EMBL" id="MEA0970262.1"/>
    </source>
</evidence>
<evidence type="ECO:0000256" key="1">
    <source>
        <dbReference type="ARBA" id="ARBA00022448"/>
    </source>
</evidence>
<evidence type="ECO:0000313" key="7">
    <source>
        <dbReference type="Proteomes" id="UP001291687"/>
    </source>
</evidence>
<evidence type="ECO:0000256" key="2">
    <source>
        <dbReference type="ARBA" id="ARBA00022741"/>
    </source>
</evidence>
<dbReference type="GO" id="GO:0005524">
    <property type="term" value="F:ATP binding"/>
    <property type="evidence" value="ECO:0007669"/>
    <property type="project" value="UniProtKB-KW"/>
</dbReference>
<evidence type="ECO:0000256" key="4">
    <source>
        <dbReference type="ARBA" id="ARBA00024725"/>
    </source>
</evidence>